<organism evidence="2 3">
    <name type="scientific">Dictyostelium purpureum</name>
    <name type="common">Slime mold</name>
    <dbReference type="NCBI Taxonomy" id="5786"/>
    <lineage>
        <taxon>Eukaryota</taxon>
        <taxon>Amoebozoa</taxon>
        <taxon>Evosea</taxon>
        <taxon>Eumycetozoa</taxon>
        <taxon>Dictyostelia</taxon>
        <taxon>Dictyosteliales</taxon>
        <taxon>Dictyosteliaceae</taxon>
        <taxon>Dictyostelium</taxon>
    </lineage>
</organism>
<dbReference type="PANTHER" id="PTHR32134:SF169">
    <property type="entry name" value="FNIP REPEAT-CONTAINING PROTEIN-RELATED"/>
    <property type="match status" value="1"/>
</dbReference>
<evidence type="ECO:0000313" key="2">
    <source>
        <dbReference type="EMBL" id="EGC40371.1"/>
    </source>
</evidence>
<protein>
    <submittedName>
        <fullName evidence="2">Uncharacterized protein</fullName>
    </submittedName>
</protein>
<proteinExistence type="predicted"/>
<dbReference type="InterPro" id="IPR051251">
    <property type="entry name" value="STK_FNIP-Repeat"/>
</dbReference>
<dbReference type="Pfam" id="PF05725">
    <property type="entry name" value="FNIP"/>
    <property type="match status" value="2"/>
</dbReference>
<reference evidence="3" key="1">
    <citation type="journal article" date="2011" name="Genome Biol.">
        <title>Comparative genomics of the social amoebae Dictyostelium discoideum and Dictyostelium purpureum.</title>
        <authorList>
            <consortium name="US DOE Joint Genome Institute (JGI-PGF)"/>
            <person name="Sucgang R."/>
            <person name="Kuo A."/>
            <person name="Tian X."/>
            <person name="Salerno W."/>
            <person name="Parikh A."/>
            <person name="Feasley C.L."/>
            <person name="Dalin E."/>
            <person name="Tu H."/>
            <person name="Huang E."/>
            <person name="Barry K."/>
            <person name="Lindquist E."/>
            <person name="Shapiro H."/>
            <person name="Bruce D."/>
            <person name="Schmutz J."/>
            <person name="Salamov A."/>
            <person name="Fey P."/>
            <person name="Gaudet P."/>
            <person name="Anjard C."/>
            <person name="Babu M.M."/>
            <person name="Basu S."/>
            <person name="Bushmanova Y."/>
            <person name="van der Wel H."/>
            <person name="Katoh-Kurasawa M."/>
            <person name="Dinh C."/>
            <person name="Coutinho P.M."/>
            <person name="Saito T."/>
            <person name="Elias M."/>
            <person name="Schaap P."/>
            <person name="Kay R.R."/>
            <person name="Henrissat B."/>
            <person name="Eichinger L."/>
            <person name="Rivero F."/>
            <person name="Putnam N.H."/>
            <person name="West C.M."/>
            <person name="Loomis W.F."/>
            <person name="Chisholm R.L."/>
            <person name="Shaulsky G."/>
            <person name="Strassmann J.E."/>
            <person name="Queller D.C."/>
            <person name="Kuspa A."/>
            <person name="Grigoriev I.V."/>
        </authorList>
    </citation>
    <scope>NUCLEOTIDE SEQUENCE [LARGE SCALE GENOMIC DNA]</scope>
    <source>
        <strain evidence="3">QSDP1</strain>
    </source>
</reference>
<dbReference type="PANTHER" id="PTHR32134">
    <property type="entry name" value="FNIP REPEAT-CONTAINING PROTEIN"/>
    <property type="match status" value="1"/>
</dbReference>
<gene>
    <name evidence="2" type="ORF">DICPUDRAFT_74076</name>
</gene>
<evidence type="ECO:0000256" key="1">
    <source>
        <dbReference type="ARBA" id="ARBA00022737"/>
    </source>
</evidence>
<dbReference type="KEGG" id="dpp:DICPUDRAFT_74076"/>
<dbReference type="Proteomes" id="UP000001064">
    <property type="component" value="Unassembled WGS sequence"/>
</dbReference>
<evidence type="ECO:0000313" key="3">
    <source>
        <dbReference type="Proteomes" id="UP000001064"/>
    </source>
</evidence>
<accession>F0Z6U5</accession>
<keyword evidence="1" id="KW-0677">Repeat</keyword>
<name>F0Z6U5_DICPU</name>
<dbReference type="RefSeq" id="XP_003283122.1">
    <property type="nucleotide sequence ID" value="XM_003283074.1"/>
</dbReference>
<dbReference type="EMBL" id="GL870943">
    <property type="protein sequence ID" value="EGC40371.1"/>
    <property type="molecule type" value="Genomic_DNA"/>
</dbReference>
<dbReference type="VEuPathDB" id="AmoebaDB:DICPUDRAFT_74076"/>
<dbReference type="GeneID" id="10503555"/>
<dbReference type="OrthoDB" id="417426at2759"/>
<dbReference type="InterPro" id="IPR008615">
    <property type="entry name" value="FNIP"/>
</dbReference>
<dbReference type="InParanoid" id="F0Z6U5"/>
<sequence length="105" mass="12233">MPNFDQVLHDGDLPNSITFLEFTRFNKKLSPNSIPSSVKRLWLGDFYDHPLCNLPQNLEVLELGFYFSCEIRENDIPPSVTKIIIYPDYPHPIPPPLLKIIEFFD</sequence>
<keyword evidence="3" id="KW-1185">Reference proteome</keyword>
<dbReference type="AlphaFoldDB" id="F0Z6U5"/>